<reference evidence="6" key="1">
    <citation type="journal article" date="2020" name="ISME J.">
        <title>Gammaproteobacteria mediating utilization of methyl-, sulfur- and petroleum organic compounds in deep ocean hydrothermal plumes.</title>
        <authorList>
            <person name="Zhou Z."/>
            <person name="Liu Y."/>
            <person name="Pan J."/>
            <person name="Cron B.R."/>
            <person name="Toner B.M."/>
            <person name="Anantharaman K."/>
            <person name="Breier J.A."/>
            <person name="Dick G.J."/>
            <person name="Li M."/>
        </authorList>
    </citation>
    <scope>NUCLEOTIDE SEQUENCE</scope>
    <source>
        <strain evidence="6">SZUA-1534</strain>
    </source>
</reference>
<dbReference type="SUPFAM" id="SSF56059">
    <property type="entry name" value="Glutathione synthetase ATP-binding domain-like"/>
    <property type="match status" value="1"/>
</dbReference>
<dbReference type="GO" id="GO:0046872">
    <property type="term" value="F:metal ion binding"/>
    <property type="evidence" value="ECO:0007669"/>
    <property type="project" value="UniProtKB-KW"/>
</dbReference>
<dbReference type="GO" id="GO:0005524">
    <property type="term" value="F:ATP binding"/>
    <property type="evidence" value="ECO:0007669"/>
    <property type="project" value="UniProtKB-UniRule"/>
</dbReference>
<protein>
    <submittedName>
        <fullName evidence="6">RimK family alpha-L-glutamate ligase</fullName>
    </submittedName>
</protein>
<keyword evidence="3 4" id="KW-0067">ATP-binding</keyword>
<dbReference type="GO" id="GO:0005737">
    <property type="term" value="C:cytoplasm"/>
    <property type="evidence" value="ECO:0007669"/>
    <property type="project" value="TreeGrafter"/>
</dbReference>
<dbReference type="Gene3D" id="3.30.470.20">
    <property type="entry name" value="ATP-grasp fold, B domain"/>
    <property type="match status" value="1"/>
</dbReference>
<evidence type="ECO:0000256" key="3">
    <source>
        <dbReference type="ARBA" id="ARBA00022840"/>
    </source>
</evidence>
<evidence type="ECO:0000313" key="6">
    <source>
        <dbReference type="EMBL" id="HIQ32815.1"/>
    </source>
</evidence>
<accession>A0A832ZZT8</accession>
<dbReference type="Proteomes" id="UP000623215">
    <property type="component" value="Unassembled WGS sequence"/>
</dbReference>
<sequence length="277" mass="32297">MKVGILCCKKTLENLLIYRYLSRKYPAIFIDPRKKLRLDVDLILSRVERGYLKEGLEALNYIERNTDIQVINPGRAVEICQNKFLTYQVLGEFMPLSIQLSPDNFQDVDYLMEEVGLKFPVVLKPVYGGYGDGVLKLEEREDLKTFLNRYYERNSSNLILQEYIPYKHDVRAFIIDNRVVCAMERIPKNDWRANCSLGAETRRFSIGGDVEDLLLKGVKKVGAHIVGVDVLIDKEGNHYILELNITPQFRKIMNYVDIPQEIVKYVEERLSSNKYRF</sequence>
<keyword evidence="2 4" id="KW-0547">Nucleotide-binding</keyword>
<organism evidence="6 7">
    <name type="scientific">Methanothermococcus okinawensis</name>
    <dbReference type="NCBI Taxonomy" id="155863"/>
    <lineage>
        <taxon>Archaea</taxon>
        <taxon>Methanobacteriati</taxon>
        <taxon>Methanobacteriota</taxon>
        <taxon>Methanomada group</taxon>
        <taxon>Methanococci</taxon>
        <taxon>Methanococcales</taxon>
        <taxon>Methanococcaceae</taxon>
        <taxon>Methanothermococcus</taxon>
    </lineage>
</organism>
<proteinExistence type="predicted"/>
<evidence type="ECO:0000259" key="5">
    <source>
        <dbReference type="PROSITE" id="PS50975"/>
    </source>
</evidence>
<dbReference type="AlphaFoldDB" id="A0A832ZZT8"/>
<dbReference type="NCBIfam" id="TIGR00768">
    <property type="entry name" value="rimK_fam"/>
    <property type="match status" value="1"/>
</dbReference>
<dbReference type="InterPro" id="IPR004666">
    <property type="entry name" value="Rp_bS6_RimK/Lys_biosynth_LsyX"/>
</dbReference>
<dbReference type="InterPro" id="IPR013815">
    <property type="entry name" value="ATP_grasp_subdomain_1"/>
</dbReference>
<dbReference type="InterPro" id="IPR013651">
    <property type="entry name" value="ATP-grasp_RimK-type"/>
</dbReference>
<dbReference type="Pfam" id="PF08443">
    <property type="entry name" value="RimK"/>
    <property type="match status" value="1"/>
</dbReference>
<dbReference type="InterPro" id="IPR011761">
    <property type="entry name" value="ATP-grasp"/>
</dbReference>
<feature type="domain" description="ATP-grasp" evidence="5">
    <location>
        <begin position="86"/>
        <end position="274"/>
    </location>
</feature>
<evidence type="ECO:0000313" key="7">
    <source>
        <dbReference type="Proteomes" id="UP000623215"/>
    </source>
</evidence>
<gene>
    <name evidence="6" type="ORF">EYH55_04990</name>
</gene>
<name>A0A832ZZT8_9EURY</name>
<dbReference type="PROSITE" id="PS50975">
    <property type="entry name" value="ATP_GRASP"/>
    <property type="match status" value="1"/>
</dbReference>
<dbReference type="EMBL" id="DQVW01000095">
    <property type="protein sequence ID" value="HIQ32815.1"/>
    <property type="molecule type" value="Genomic_DNA"/>
</dbReference>
<keyword evidence="1" id="KW-0479">Metal-binding</keyword>
<evidence type="ECO:0000256" key="2">
    <source>
        <dbReference type="ARBA" id="ARBA00022741"/>
    </source>
</evidence>
<dbReference type="Gene3D" id="3.40.50.20">
    <property type="match status" value="1"/>
</dbReference>
<dbReference type="GO" id="GO:0018169">
    <property type="term" value="F:ribosomal S6-glutamic acid ligase activity"/>
    <property type="evidence" value="ECO:0007669"/>
    <property type="project" value="TreeGrafter"/>
</dbReference>
<dbReference type="GO" id="GO:0009432">
    <property type="term" value="P:SOS response"/>
    <property type="evidence" value="ECO:0007669"/>
    <property type="project" value="TreeGrafter"/>
</dbReference>
<dbReference type="PANTHER" id="PTHR21621:SF0">
    <property type="entry name" value="BETA-CITRYLGLUTAMATE SYNTHASE B-RELATED"/>
    <property type="match status" value="1"/>
</dbReference>
<evidence type="ECO:0000256" key="1">
    <source>
        <dbReference type="ARBA" id="ARBA00022723"/>
    </source>
</evidence>
<dbReference type="Gene3D" id="3.30.1490.20">
    <property type="entry name" value="ATP-grasp fold, A domain"/>
    <property type="match status" value="1"/>
</dbReference>
<dbReference type="PANTHER" id="PTHR21621">
    <property type="entry name" value="RIBOSOMAL PROTEIN S6 MODIFICATION PROTEIN"/>
    <property type="match status" value="1"/>
</dbReference>
<evidence type="ECO:0000256" key="4">
    <source>
        <dbReference type="PROSITE-ProRule" id="PRU00409"/>
    </source>
</evidence>
<comment type="caution">
    <text evidence="6">The sequence shown here is derived from an EMBL/GenBank/DDBJ whole genome shotgun (WGS) entry which is preliminary data.</text>
</comment>
<keyword evidence="6" id="KW-0436">Ligase</keyword>